<dbReference type="EMBL" id="MRTJ01000001">
    <property type="protein sequence ID" value="OMF17113.1"/>
    <property type="molecule type" value="Genomic_DNA"/>
</dbReference>
<name>A0A100VJJ2_PAEAM</name>
<feature type="domain" description="MurNAc-LAA" evidence="3">
    <location>
        <begin position="153"/>
        <end position="256"/>
    </location>
</feature>
<protein>
    <submittedName>
        <fullName evidence="4">Cell wall hydrolase/autolysin</fullName>
    </submittedName>
    <submittedName>
        <fullName evidence="5">N-acetylmuramoyl-L-alanine amidase</fullName>
    </submittedName>
</protein>
<dbReference type="Gene3D" id="3.40.630.40">
    <property type="entry name" value="Zn-dependent exopeptidases"/>
    <property type="match status" value="1"/>
</dbReference>
<comment type="caution">
    <text evidence="4">The sequence shown here is derived from an EMBL/GenBank/DDBJ whole genome shotgun (WGS) entry which is preliminary data.</text>
</comment>
<feature type="signal peptide" evidence="2">
    <location>
        <begin position="1"/>
        <end position="19"/>
    </location>
</feature>
<reference evidence="4 6" key="1">
    <citation type="journal article" date="2016" name="Genome Announc.">
        <title>Draft Genome Sequence of Paenibacillus amylolyticus Heshi-A3, Isolated from Fermented Rice Bran in a Japanese Fermented Seafood Dish.</title>
        <authorList>
            <person name="Akuzawa S."/>
            <person name="Nagaoka J."/>
            <person name="Kanekatsu M."/>
            <person name="Kubota E."/>
            <person name="Ohtake R."/>
            <person name="Suzuki T."/>
            <person name="Kanesaki Y."/>
        </authorList>
    </citation>
    <scope>NUCLEOTIDE SEQUENCE [LARGE SCALE GENOMIC DNA]</scope>
    <source>
        <strain evidence="4 6">Heshi-A3</strain>
    </source>
</reference>
<dbReference type="RefSeq" id="WP_062833674.1">
    <property type="nucleotide sequence ID" value="NZ_BCNV01000001.1"/>
</dbReference>
<evidence type="ECO:0000259" key="3">
    <source>
        <dbReference type="SMART" id="SM00646"/>
    </source>
</evidence>
<dbReference type="InterPro" id="IPR002508">
    <property type="entry name" value="MurNAc-LAA_cat"/>
</dbReference>
<dbReference type="EMBL" id="BCNV01000001">
    <property type="protein sequence ID" value="GAS80874.1"/>
    <property type="molecule type" value="Genomic_DNA"/>
</dbReference>
<gene>
    <name evidence="5" type="ORF">BK131_03840</name>
    <name evidence="4" type="ORF">PAHA3_0948</name>
</gene>
<accession>A0A100VJJ2</accession>
<dbReference type="Proteomes" id="UP000069697">
    <property type="component" value="Unassembled WGS sequence"/>
</dbReference>
<dbReference type="AlphaFoldDB" id="A0A100VJJ2"/>
<evidence type="ECO:0000313" key="6">
    <source>
        <dbReference type="Proteomes" id="UP000069697"/>
    </source>
</evidence>
<dbReference type="GO" id="GO:0009253">
    <property type="term" value="P:peptidoglycan catabolic process"/>
    <property type="evidence" value="ECO:0007669"/>
    <property type="project" value="InterPro"/>
</dbReference>
<dbReference type="InterPro" id="IPR050695">
    <property type="entry name" value="N-acetylmuramoyl_amidase_3"/>
</dbReference>
<dbReference type="CDD" id="cd02696">
    <property type="entry name" value="MurNAc-LAA"/>
    <property type="match status" value="1"/>
</dbReference>
<dbReference type="GO" id="GO:0008745">
    <property type="term" value="F:N-acetylmuramoyl-L-alanine amidase activity"/>
    <property type="evidence" value="ECO:0007669"/>
    <property type="project" value="InterPro"/>
</dbReference>
<dbReference type="SMART" id="SM00646">
    <property type="entry name" value="Ami_3"/>
    <property type="match status" value="1"/>
</dbReference>
<keyword evidence="1 4" id="KW-0378">Hydrolase</keyword>
<dbReference type="Proteomes" id="UP000187134">
    <property type="component" value="Unassembled WGS sequence"/>
</dbReference>
<dbReference type="Pfam" id="PF01520">
    <property type="entry name" value="Amidase_3"/>
    <property type="match status" value="1"/>
</dbReference>
<reference evidence="5 7" key="3">
    <citation type="submission" date="2016-11" db="EMBL/GenBank/DDBJ databases">
        <title>Paenibacillus species isolates.</title>
        <authorList>
            <person name="Beno S.M."/>
        </authorList>
    </citation>
    <scope>NUCLEOTIDE SEQUENCE [LARGE SCALE GENOMIC DNA]</scope>
    <source>
        <strain evidence="5 7">FSL H8-0246</strain>
    </source>
</reference>
<evidence type="ECO:0000256" key="2">
    <source>
        <dbReference type="SAM" id="SignalP"/>
    </source>
</evidence>
<proteinExistence type="predicted"/>
<evidence type="ECO:0000313" key="4">
    <source>
        <dbReference type="EMBL" id="GAS80874.1"/>
    </source>
</evidence>
<evidence type="ECO:0000313" key="5">
    <source>
        <dbReference type="EMBL" id="OMF17113.1"/>
    </source>
</evidence>
<dbReference type="SUPFAM" id="SSF53187">
    <property type="entry name" value="Zn-dependent exopeptidases"/>
    <property type="match status" value="1"/>
</dbReference>
<evidence type="ECO:0000313" key="7">
    <source>
        <dbReference type="Proteomes" id="UP000187134"/>
    </source>
</evidence>
<dbReference type="PANTHER" id="PTHR30404">
    <property type="entry name" value="N-ACETYLMURAMOYL-L-ALANINE AMIDASE"/>
    <property type="match status" value="1"/>
</dbReference>
<feature type="chain" id="PRO_5038211386" evidence="2">
    <location>
        <begin position="20"/>
        <end position="262"/>
    </location>
</feature>
<dbReference type="OrthoDB" id="9772024at2"/>
<dbReference type="GO" id="GO:0030288">
    <property type="term" value="C:outer membrane-bounded periplasmic space"/>
    <property type="evidence" value="ECO:0007669"/>
    <property type="project" value="TreeGrafter"/>
</dbReference>
<reference evidence="6" key="2">
    <citation type="submission" date="2016-01" db="EMBL/GenBank/DDBJ databases">
        <title>Draft Genome Sequence of Paenibacillus amylolyticus Heshi-A3 that Was Isolated from Fermented Rice Bran with Aging Salted Mackerel, Which Was Named Heshiko as Traditional Fermented Seafood in Japan.</title>
        <authorList>
            <person name="Akuzawa S."/>
            <person name="Nakagawa J."/>
            <person name="Kanekatsu T."/>
            <person name="Kubota E."/>
            <person name="Ohtake R."/>
            <person name="Suzuki T."/>
            <person name="Kanesaki Y."/>
        </authorList>
    </citation>
    <scope>NUCLEOTIDE SEQUENCE [LARGE SCALE GENOMIC DNA]</scope>
    <source>
        <strain evidence="6">Heshi-A3</strain>
    </source>
</reference>
<keyword evidence="2" id="KW-0732">Signal</keyword>
<organism evidence="4 6">
    <name type="scientific">Paenibacillus amylolyticus</name>
    <dbReference type="NCBI Taxonomy" id="1451"/>
    <lineage>
        <taxon>Bacteria</taxon>
        <taxon>Bacillati</taxon>
        <taxon>Bacillota</taxon>
        <taxon>Bacilli</taxon>
        <taxon>Bacillales</taxon>
        <taxon>Paenibacillaceae</taxon>
        <taxon>Paenibacillus</taxon>
    </lineage>
</organism>
<dbReference type="PANTHER" id="PTHR30404:SF0">
    <property type="entry name" value="N-ACETYLMURAMOYL-L-ALANINE AMIDASE AMIC"/>
    <property type="match status" value="1"/>
</dbReference>
<sequence length="262" mass="28673">MYKLLTASVALLISFHCLPILPHHVAHGKAAYLDFALSQSSAQSTPSQNSPSMLPVTDGDAYRSSHHAFAAPVILLDVGHGGIDGGTSAQGVLEKDINLAISQKVYLLLRSKGYAVIINRLGDYALSDENRWLNSRSRHTRDLAQRKSLSEEVSTDIVVSIHANWSPRSSAHGPVVLHQKEGRSYLLAQSIQNAMNELYRTGHGVVWGKPFYLLNYVKQPAVIVETGFLSNAADRARMSDPAEQKRIAQSIANGIIYYLSVV</sequence>
<evidence type="ECO:0000256" key="1">
    <source>
        <dbReference type="ARBA" id="ARBA00022801"/>
    </source>
</evidence>